<evidence type="ECO:0000256" key="6">
    <source>
        <dbReference type="ARBA" id="ARBA00023136"/>
    </source>
</evidence>
<protein>
    <submittedName>
        <fullName evidence="9">Outer membrane transport energization protein ExbD</fullName>
    </submittedName>
</protein>
<keyword evidence="4 7" id="KW-0812">Transmembrane</keyword>
<feature type="region of interest" description="Disordered" evidence="8">
    <location>
        <begin position="75"/>
        <end position="97"/>
    </location>
</feature>
<evidence type="ECO:0000256" key="1">
    <source>
        <dbReference type="ARBA" id="ARBA00004162"/>
    </source>
</evidence>
<proteinExistence type="inferred from homology"/>
<accession>A0A1I1N775</accession>
<evidence type="ECO:0000313" key="10">
    <source>
        <dbReference type="Proteomes" id="UP000231644"/>
    </source>
</evidence>
<dbReference type="GO" id="GO:0022857">
    <property type="term" value="F:transmembrane transporter activity"/>
    <property type="evidence" value="ECO:0007669"/>
    <property type="project" value="InterPro"/>
</dbReference>
<dbReference type="GO" id="GO:0005886">
    <property type="term" value="C:plasma membrane"/>
    <property type="evidence" value="ECO:0007669"/>
    <property type="project" value="UniProtKB-SubCell"/>
</dbReference>
<dbReference type="Proteomes" id="UP000231644">
    <property type="component" value="Unassembled WGS sequence"/>
</dbReference>
<keyword evidence="3" id="KW-1003">Cell membrane</keyword>
<keyword evidence="6" id="KW-0472">Membrane</keyword>
<sequence length="135" mass="14231">MSMTSLIDVIFLLLLFFMLSSTFSRFAEVELTAAGASASAPSDRPPLFLRLSPEALMLNAREVAMQDLPQALADLNTASGTAPSDNASPTADGDTPPRALIVALTPEVTAQRLTDLLVVLRDVRGFLPTVLGGTS</sequence>
<evidence type="ECO:0000256" key="3">
    <source>
        <dbReference type="ARBA" id="ARBA00022475"/>
    </source>
</evidence>
<dbReference type="EMBL" id="FOLX01000001">
    <property type="protein sequence ID" value="SFC93541.1"/>
    <property type="molecule type" value="Genomic_DNA"/>
</dbReference>
<keyword evidence="7" id="KW-0653">Protein transport</keyword>
<evidence type="ECO:0000256" key="5">
    <source>
        <dbReference type="ARBA" id="ARBA00022989"/>
    </source>
</evidence>
<keyword evidence="10" id="KW-1185">Reference proteome</keyword>
<dbReference type="Pfam" id="PF02472">
    <property type="entry name" value="ExbD"/>
    <property type="match status" value="1"/>
</dbReference>
<evidence type="ECO:0000256" key="2">
    <source>
        <dbReference type="ARBA" id="ARBA00005811"/>
    </source>
</evidence>
<dbReference type="GO" id="GO:0015031">
    <property type="term" value="P:protein transport"/>
    <property type="evidence" value="ECO:0007669"/>
    <property type="project" value="UniProtKB-KW"/>
</dbReference>
<evidence type="ECO:0000256" key="4">
    <source>
        <dbReference type="ARBA" id="ARBA00022692"/>
    </source>
</evidence>
<comment type="similarity">
    <text evidence="2 7">Belongs to the ExbD/TolR family.</text>
</comment>
<gene>
    <name evidence="9" type="ORF">SAMN05421762_2817</name>
</gene>
<feature type="compositionally biased region" description="Polar residues" evidence="8">
    <location>
        <begin position="76"/>
        <end position="89"/>
    </location>
</feature>
<dbReference type="AlphaFoldDB" id="A0A1I1N775"/>
<name>A0A1I1N775_9RHOB</name>
<reference evidence="9 10" key="1">
    <citation type="submission" date="2016-10" db="EMBL/GenBank/DDBJ databases">
        <authorList>
            <person name="de Groot N.N."/>
        </authorList>
    </citation>
    <scope>NUCLEOTIDE SEQUENCE [LARGE SCALE GENOMIC DNA]</scope>
    <source>
        <strain evidence="9 10">DSM 29619</strain>
    </source>
</reference>
<dbReference type="InterPro" id="IPR003400">
    <property type="entry name" value="ExbD"/>
</dbReference>
<keyword evidence="5" id="KW-1133">Transmembrane helix</keyword>
<organism evidence="9 10">
    <name type="scientific">Pseudooceanicola nitratireducens</name>
    <dbReference type="NCBI Taxonomy" id="517719"/>
    <lineage>
        <taxon>Bacteria</taxon>
        <taxon>Pseudomonadati</taxon>
        <taxon>Pseudomonadota</taxon>
        <taxon>Alphaproteobacteria</taxon>
        <taxon>Rhodobacterales</taxon>
        <taxon>Paracoccaceae</taxon>
        <taxon>Pseudooceanicola</taxon>
    </lineage>
</organism>
<evidence type="ECO:0000256" key="7">
    <source>
        <dbReference type="RuleBase" id="RU003879"/>
    </source>
</evidence>
<evidence type="ECO:0000256" key="8">
    <source>
        <dbReference type="SAM" id="MobiDB-lite"/>
    </source>
</evidence>
<comment type="subcellular location">
    <subcellularLocation>
        <location evidence="1">Cell membrane</location>
        <topology evidence="1">Single-pass membrane protein</topology>
    </subcellularLocation>
    <subcellularLocation>
        <location evidence="7">Cell membrane</location>
        <topology evidence="7">Single-pass type II membrane protein</topology>
    </subcellularLocation>
</comment>
<evidence type="ECO:0000313" key="9">
    <source>
        <dbReference type="EMBL" id="SFC93541.1"/>
    </source>
</evidence>
<keyword evidence="7" id="KW-0813">Transport</keyword>
<dbReference type="STRING" id="517719.SAMN05421762_2817"/>